<dbReference type="SMART" id="SM00471">
    <property type="entry name" value="HDc"/>
    <property type="match status" value="1"/>
</dbReference>
<accession>A0A1Y6BAH9</accession>
<keyword evidence="3" id="KW-1185">Reference proteome</keyword>
<evidence type="ECO:0000259" key="1">
    <source>
        <dbReference type="PROSITE" id="PS51832"/>
    </source>
</evidence>
<dbReference type="SUPFAM" id="SSF109604">
    <property type="entry name" value="HD-domain/PDEase-like"/>
    <property type="match status" value="2"/>
</dbReference>
<dbReference type="AlphaFoldDB" id="A0A1Y6BAH9"/>
<feature type="domain" description="HD-GYP" evidence="1">
    <location>
        <begin position="459"/>
        <end position="665"/>
    </location>
</feature>
<dbReference type="EMBL" id="FWZT01000002">
    <property type="protein sequence ID" value="SME97831.1"/>
    <property type="molecule type" value="Genomic_DNA"/>
</dbReference>
<dbReference type="Pfam" id="PF13487">
    <property type="entry name" value="HD_5"/>
    <property type="match status" value="1"/>
</dbReference>
<dbReference type="SUPFAM" id="SSF55781">
    <property type="entry name" value="GAF domain-like"/>
    <property type="match status" value="1"/>
</dbReference>
<evidence type="ECO:0000313" key="3">
    <source>
        <dbReference type="Proteomes" id="UP000192907"/>
    </source>
</evidence>
<reference evidence="3" key="1">
    <citation type="submission" date="2017-04" db="EMBL/GenBank/DDBJ databases">
        <authorList>
            <person name="Varghese N."/>
            <person name="Submissions S."/>
        </authorList>
    </citation>
    <scope>NUCLEOTIDE SEQUENCE [LARGE SCALE GENOMIC DNA]</scope>
    <source>
        <strain evidence="3">RKEM611</strain>
    </source>
</reference>
<proteinExistence type="predicted"/>
<dbReference type="RefSeq" id="WP_132314998.1">
    <property type="nucleotide sequence ID" value="NZ_FWZT01000002.1"/>
</dbReference>
<name>A0A1Y6BAH9_9BACT</name>
<dbReference type="Gene3D" id="3.30.450.40">
    <property type="match status" value="1"/>
</dbReference>
<dbReference type="PROSITE" id="PS51832">
    <property type="entry name" value="HD_GYP"/>
    <property type="match status" value="1"/>
</dbReference>
<dbReference type="InterPro" id="IPR003018">
    <property type="entry name" value="GAF"/>
</dbReference>
<dbReference type="Gene3D" id="1.10.3210.10">
    <property type="entry name" value="Hypothetical protein af1432"/>
    <property type="match status" value="2"/>
</dbReference>
<dbReference type="Proteomes" id="UP000192907">
    <property type="component" value="Unassembled WGS sequence"/>
</dbReference>
<dbReference type="PANTHER" id="PTHR43155">
    <property type="entry name" value="CYCLIC DI-GMP PHOSPHODIESTERASE PA4108-RELATED"/>
    <property type="match status" value="1"/>
</dbReference>
<protein>
    <submittedName>
        <fullName evidence="2">GAF domain-containing protein</fullName>
    </submittedName>
</protein>
<dbReference type="SMART" id="SM00065">
    <property type="entry name" value="GAF"/>
    <property type="match status" value="1"/>
</dbReference>
<dbReference type="Pfam" id="PF01590">
    <property type="entry name" value="GAF"/>
    <property type="match status" value="1"/>
</dbReference>
<organism evidence="2 3">
    <name type="scientific">Pseudobacteriovorax antillogorgiicola</name>
    <dbReference type="NCBI Taxonomy" id="1513793"/>
    <lineage>
        <taxon>Bacteria</taxon>
        <taxon>Pseudomonadati</taxon>
        <taxon>Bdellovibrionota</taxon>
        <taxon>Oligoflexia</taxon>
        <taxon>Oligoflexales</taxon>
        <taxon>Pseudobacteriovoracaceae</taxon>
        <taxon>Pseudobacteriovorax</taxon>
    </lineage>
</organism>
<evidence type="ECO:0000313" key="2">
    <source>
        <dbReference type="EMBL" id="SME97831.1"/>
    </source>
</evidence>
<gene>
    <name evidence="2" type="ORF">SAMN06296036_102392</name>
</gene>
<dbReference type="InterPro" id="IPR029016">
    <property type="entry name" value="GAF-like_dom_sf"/>
</dbReference>
<dbReference type="OrthoDB" id="9802066at2"/>
<dbReference type="STRING" id="1513793.SAMN06296036_102392"/>
<dbReference type="InterPro" id="IPR037522">
    <property type="entry name" value="HD_GYP_dom"/>
</dbReference>
<dbReference type="InterPro" id="IPR003607">
    <property type="entry name" value="HD/PDEase_dom"/>
</dbReference>
<sequence>MSTAKKVVKQEHLDVLKDLDIQTFESLVATISSNEYFQAYEVEYPTDGVLSLSSGPIHLVIVEKSVWNDKQSFRPFFERRQDSHLCICLSFLDNDADVLDLELDSDLHGIGLPVSGIQLAVTIDNHFRLQQAIHSSTTDKEKVAETSEHVKYVLRISRELNGIRDTNKLLSLILLKAREVTNADAGSIYVVERQDGSNDGEIVFKVTQNETVTQALDEFRIPISEGSIVGNAVVKEHSINIPDLYHLDPDPDKNPFKVKHDRTWDEKIGYQCRSMLTLPMFDISHQVIGVIQLINRKKDNIPNLKNLKDFSEFVLPFESASVEYAEIVAQQAGIALENALLTQEKEELFEGFVHASVTAIEQRDPTTSGHSNRVAQLTLGMAQLLNDIDHGKFASIRFDKNQLKEIEYASLLHDFGKLGVREQVLTKAKKLYPWELELVLERFDHIRSRHQIEYLEDTIKYLQDQRAFPPGFGPENLKRSYERKLNELQEFLEFILKSNEPTVLEQGGFEKLKDIANLSFTDCHKKQKPFLKARELEALSVSRGSLTREEFAEIQSHVNHTYEFLRKIPWGRAFSNVPQIAAKHHEKLDGSGYPTSARGGEIPVQTRIMTISDIYDALTASDRPYKKAVPVDRALDILNMEVKAGKLDSDLFNIFLESKVYNSTM</sequence>
<dbReference type="CDD" id="cd00077">
    <property type="entry name" value="HDc"/>
    <property type="match status" value="1"/>
</dbReference>
<dbReference type="PANTHER" id="PTHR43155:SF2">
    <property type="entry name" value="CYCLIC DI-GMP PHOSPHODIESTERASE PA4108"/>
    <property type="match status" value="1"/>
</dbReference>